<dbReference type="PANTHER" id="PTHR21299">
    <property type="entry name" value="CYTIDYLATE KINASE/PANTOATE-BETA-ALANINE LIGASE"/>
    <property type="match status" value="1"/>
</dbReference>
<dbReference type="InterPro" id="IPR003721">
    <property type="entry name" value="Pantoate_ligase"/>
</dbReference>
<dbReference type="HAMAP" id="MF_00158">
    <property type="entry name" value="PanC"/>
    <property type="match status" value="1"/>
</dbReference>
<evidence type="ECO:0000256" key="1">
    <source>
        <dbReference type="ARBA" id="ARBA00004990"/>
    </source>
</evidence>
<dbReference type="Gene3D" id="3.40.50.620">
    <property type="entry name" value="HUPs"/>
    <property type="match status" value="1"/>
</dbReference>
<dbReference type="UniPathway" id="UPA00028">
    <property type="reaction ID" value="UER00005"/>
</dbReference>
<keyword evidence="5 12" id="KW-0436">Ligase</keyword>
<keyword evidence="7" id="KW-0547">Nucleotide-binding</keyword>
<evidence type="ECO:0000313" key="12">
    <source>
        <dbReference type="EMBL" id="OAO16843.1"/>
    </source>
</evidence>
<evidence type="ECO:0000256" key="2">
    <source>
        <dbReference type="ARBA" id="ARBA00009256"/>
    </source>
</evidence>
<evidence type="ECO:0000256" key="5">
    <source>
        <dbReference type="ARBA" id="ARBA00022598"/>
    </source>
</evidence>
<dbReference type="GO" id="GO:0005524">
    <property type="term" value="F:ATP binding"/>
    <property type="evidence" value="ECO:0007669"/>
    <property type="project" value="UniProtKB-KW"/>
</dbReference>
<dbReference type="GO" id="GO:0004592">
    <property type="term" value="F:pantoate-beta-alanine ligase activity"/>
    <property type="evidence" value="ECO:0007669"/>
    <property type="project" value="UniProtKB-EC"/>
</dbReference>
<evidence type="ECO:0000256" key="9">
    <source>
        <dbReference type="ARBA" id="ARBA00029902"/>
    </source>
</evidence>
<comment type="catalytic activity">
    <reaction evidence="11">
        <text>(R)-pantoate + beta-alanine + ATP = (R)-pantothenate + AMP + diphosphate + H(+)</text>
        <dbReference type="Rhea" id="RHEA:10912"/>
        <dbReference type="ChEBI" id="CHEBI:15378"/>
        <dbReference type="ChEBI" id="CHEBI:15980"/>
        <dbReference type="ChEBI" id="CHEBI:29032"/>
        <dbReference type="ChEBI" id="CHEBI:30616"/>
        <dbReference type="ChEBI" id="CHEBI:33019"/>
        <dbReference type="ChEBI" id="CHEBI:57966"/>
        <dbReference type="ChEBI" id="CHEBI:456215"/>
        <dbReference type="EC" id="6.3.2.1"/>
    </reaction>
</comment>
<evidence type="ECO:0000256" key="8">
    <source>
        <dbReference type="ARBA" id="ARBA00022840"/>
    </source>
</evidence>
<dbReference type="CDD" id="cd00560">
    <property type="entry name" value="PanC"/>
    <property type="match status" value="1"/>
</dbReference>
<dbReference type="InterPro" id="IPR004821">
    <property type="entry name" value="Cyt_trans-like"/>
</dbReference>
<dbReference type="SUPFAM" id="SSF52374">
    <property type="entry name" value="Nucleotidylyl transferase"/>
    <property type="match status" value="1"/>
</dbReference>
<dbReference type="GO" id="GO:0015940">
    <property type="term" value="P:pantothenate biosynthetic process"/>
    <property type="evidence" value="ECO:0007669"/>
    <property type="project" value="UniProtKB-UniPathway"/>
</dbReference>
<protein>
    <recommendedName>
        <fullName evidence="4">Pantoate--beta-alanine ligase</fullName>
        <ecNumber evidence="3">6.3.2.1</ecNumber>
    </recommendedName>
    <alternativeName>
        <fullName evidence="10">Pantoate-activating enzyme</fullName>
    </alternativeName>
    <alternativeName>
        <fullName evidence="9">Pantothenate synthetase</fullName>
    </alternativeName>
</protein>
<dbReference type="NCBIfam" id="TIGR00018">
    <property type="entry name" value="panC"/>
    <property type="match status" value="1"/>
</dbReference>
<dbReference type="OrthoDB" id="2020436at2759"/>
<evidence type="ECO:0000256" key="11">
    <source>
        <dbReference type="ARBA" id="ARBA00048258"/>
    </source>
</evidence>
<comment type="caution">
    <text evidence="12">The sequence shown here is derived from an EMBL/GenBank/DDBJ whole genome shotgun (WGS) entry which is preliminary data.</text>
</comment>
<dbReference type="AlphaFoldDB" id="A0A196SIH7"/>
<keyword evidence="6" id="KW-0566">Pantothenate biosynthesis</keyword>
<comment type="similarity">
    <text evidence="2">Belongs to the pantothenate synthetase family.</text>
</comment>
<dbReference type="Proteomes" id="UP000078348">
    <property type="component" value="Unassembled WGS sequence"/>
</dbReference>
<proteinExistence type="inferred from homology"/>
<gene>
    <name evidence="12" type="ORF">AV274_1432</name>
</gene>
<dbReference type="Gene3D" id="3.30.1300.10">
    <property type="entry name" value="Pantoate-beta-alanine ligase, C-terminal domain"/>
    <property type="match status" value="1"/>
</dbReference>
<dbReference type="STRING" id="478820.A0A196SIH7"/>
<keyword evidence="8" id="KW-0067">ATP-binding</keyword>
<dbReference type="Pfam" id="PF02569">
    <property type="entry name" value="Pantoate_ligase"/>
    <property type="match status" value="1"/>
</dbReference>
<evidence type="ECO:0000256" key="7">
    <source>
        <dbReference type="ARBA" id="ARBA00022741"/>
    </source>
</evidence>
<organism evidence="12 13">
    <name type="scientific">Blastocystis sp. subtype 1 (strain ATCC 50177 / NandII)</name>
    <dbReference type="NCBI Taxonomy" id="478820"/>
    <lineage>
        <taxon>Eukaryota</taxon>
        <taxon>Sar</taxon>
        <taxon>Stramenopiles</taxon>
        <taxon>Bigyra</taxon>
        <taxon>Opalozoa</taxon>
        <taxon>Opalinata</taxon>
        <taxon>Blastocystidae</taxon>
        <taxon>Blastocystis</taxon>
    </lineage>
</organism>
<accession>A0A196SIH7</accession>
<dbReference type="NCBIfam" id="TIGR00125">
    <property type="entry name" value="cyt_tran_rel"/>
    <property type="match status" value="1"/>
</dbReference>
<comment type="pathway">
    <text evidence="1">Cofactor biosynthesis; (R)-pantothenate biosynthesis; (R)-pantothenate from (R)-pantoate and beta-alanine: step 1/1.</text>
</comment>
<dbReference type="EMBL" id="LXWW01000057">
    <property type="protein sequence ID" value="OAO16843.1"/>
    <property type="molecule type" value="Genomic_DNA"/>
</dbReference>
<evidence type="ECO:0000313" key="13">
    <source>
        <dbReference type="Proteomes" id="UP000078348"/>
    </source>
</evidence>
<dbReference type="FunFam" id="3.40.50.620:FF:000013">
    <property type="entry name" value="Pantothenate synthetase"/>
    <property type="match status" value="1"/>
</dbReference>
<dbReference type="FunFam" id="3.30.1300.10:FF:000001">
    <property type="entry name" value="Pantothenate synthetase"/>
    <property type="match status" value="1"/>
</dbReference>
<evidence type="ECO:0000256" key="3">
    <source>
        <dbReference type="ARBA" id="ARBA00012219"/>
    </source>
</evidence>
<dbReference type="PANTHER" id="PTHR21299:SF1">
    <property type="entry name" value="PANTOATE--BETA-ALANINE LIGASE"/>
    <property type="match status" value="1"/>
</dbReference>
<sequence length="298" mass="32684">MSIPSLRSVDAVREFRNKIVAEFYEKNHRFPTIGFVPTMGALHQGHISLIKKARENNDFVMASVFVNPKQFAPHEDFAAYPRTLEADCKLLGPAGCDAVFAPTDEVMYPAVPKYLTYVTIEGSDSVSEGAARPGFFRGVATVVTKLFNIVQPTNAYFGQKDGLQAIMVQQFVRDLNIPVHITVCPIVRAEDGLALSSRNAYLSAEERAAAPALYKSLCAAKAAFDNGEREIANLRKAVTDKLAEEPRFKIDYLSVANAITAEELAGTATPELLKDGLFISIAAWIGTTRLIDNIVIRQ</sequence>
<reference evidence="12 13" key="1">
    <citation type="submission" date="2016-05" db="EMBL/GenBank/DDBJ databases">
        <title>Nuclear genome of Blastocystis sp. subtype 1 NandII.</title>
        <authorList>
            <person name="Gentekaki E."/>
            <person name="Curtis B."/>
            <person name="Stairs C."/>
            <person name="Eme L."/>
            <person name="Herman E."/>
            <person name="Klimes V."/>
            <person name="Arias M.C."/>
            <person name="Elias M."/>
            <person name="Hilliou F."/>
            <person name="Klute M."/>
            <person name="Malik S.-B."/>
            <person name="Pightling A."/>
            <person name="Rachubinski R."/>
            <person name="Salas D."/>
            <person name="Schlacht A."/>
            <person name="Suga H."/>
            <person name="Archibald J."/>
            <person name="Ball S.G."/>
            <person name="Clark G."/>
            <person name="Dacks J."/>
            <person name="Van Der Giezen M."/>
            <person name="Tsaousis A."/>
            <person name="Roger A."/>
        </authorList>
    </citation>
    <scope>NUCLEOTIDE SEQUENCE [LARGE SCALE GENOMIC DNA]</scope>
    <source>
        <strain evidence="13">ATCC 50177 / NandII</strain>
    </source>
</reference>
<dbReference type="InterPro" id="IPR042176">
    <property type="entry name" value="Pantoate_ligase_C"/>
</dbReference>
<evidence type="ECO:0000256" key="4">
    <source>
        <dbReference type="ARBA" id="ARBA00015647"/>
    </source>
</evidence>
<evidence type="ECO:0000256" key="6">
    <source>
        <dbReference type="ARBA" id="ARBA00022655"/>
    </source>
</evidence>
<name>A0A196SIH7_BLAHN</name>
<keyword evidence="13" id="KW-1185">Reference proteome</keyword>
<dbReference type="InterPro" id="IPR014729">
    <property type="entry name" value="Rossmann-like_a/b/a_fold"/>
</dbReference>
<evidence type="ECO:0000256" key="10">
    <source>
        <dbReference type="ARBA" id="ARBA00032806"/>
    </source>
</evidence>
<dbReference type="EC" id="6.3.2.1" evidence="3"/>